<evidence type="ECO:0008006" key="4">
    <source>
        <dbReference type="Google" id="ProtNLM"/>
    </source>
</evidence>
<feature type="region of interest" description="Disordered" evidence="1">
    <location>
        <begin position="105"/>
        <end position="138"/>
    </location>
</feature>
<proteinExistence type="predicted"/>
<dbReference type="AlphaFoldDB" id="A0A8J3AGK9"/>
<protein>
    <recommendedName>
        <fullName evidence="4">DUF5615 domain-containing protein</fullName>
    </recommendedName>
</protein>
<evidence type="ECO:0000256" key="1">
    <source>
        <dbReference type="SAM" id="MobiDB-lite"/>
    </source>
</evidence>
<dbReference type="EMBL" id="BMHA01000010">
    <property type="protein sequence ID" value="GGI07900.1"/>
    <property type="molecule type" value="Genomic_DNA"/>
</dbReference>
<reference evidence="2" key="2">
    <citation type="submission" date="2020-09" db="EMBL/GenBank/DDBJ databases">
        <authorList>
            <person name="Sun Q."/>
            <person name="Zhou Y."/>
        </authorList>
    </citation>
    <scope>NUCLEOTIDE SEQUENCE</scope>
    <source>
        <strain evidence="2">CGMCC 1.14988</strain>
    </source>
</reference>
<keyword evidence="3" id="KW-1185">Reference proteome</keyword>
<feature type="compositionally biased region" description="Polar residues" evidence="1">
    <location>
        <begin position="129"/>
        <end position="138"/>
    </location>
</feature>
<name>A0A8J3AGK9_9ACTN</name>
<reference evidence="2" key="1">
    <citation type="journal article" date="2014" name="Int. J. Syst. Evol. Microbiol.">
        <title>Complete genome sequence of Corynebacterium casei LMG S-19264T (=DSM 44701T), isolated from a smear-ripened cheese.</title>
        <authorList>
            <consortium name="US DOE Joint Genome Institute (JGI-PGF)"/>
            <person name="Walter F."/>
            <person name="Albersmeier A."/>
            <person name="Kalinowski J."/>
            <person name="Ruckert C."/>
        </authorList>
    </citation>
    <scope>NUCLEOTIDE SEQUENCE</scope>
    <source>
        <strain evidence="2">CGMCC 1.14988</strain>
    </source>
</reference>
<evidence type="ECO:0000313" key="3">
    <source>
        <dbReference type="Proteomes" id="UP000650511"/>
    </source>
</evidence>
<accession>A0A8J3AGK9</accession>
<feature type="compositionally biased region" description="Basic residues" evidence="1">
    <location>
        <begin position="107"/>
        <end position="118"/>
    </location>
</feature>
<gene>
    <name evidence="2" type="ORF">GCM10011354_26390</name>
</gene>
<comment type="caution">
    <text evidence="2">The sequence shown here is derived from an EMBL/GenBank/DDBJ whole genome shotgun (WGS) entry which is preliminary data.</text>
</comment>
<evidence type="ECO:0000313" key="2">
    <source>
        <dbReference type="EMBL" id="GGI07900.1"/>
    </source>
</evidence>
<organism evidence="2 3">
    <name type="scientific">Egicoccus halophilus</name>
    <dbReference type="NCBI Taxonomy" id="1670830"/>
    <lineage>
        <taxon>Bacteria</taxon>
        <taxon>Bacillati</taxon>
        <taxon>Actinomycetota</taxon>
        <taxon>Nitriliruptoria</taxon>
        <taxon>Egicoccales</taxon>
        <taxon>Egicoccaceae</taxon>
        <taxon>Egicoccus</taxon>
    </lineage>
</organism>
<sequence>MGAEGQPVRGSDDETVLRQAQATNQVIVTQNHDMLVLCADESAPVVWLDPRDKDLRREAMVVLCFSQINAWQHLLDDADGPVCIVARKTSCEAIPLEVARRRALERGKRRRREMRRQRPAADGGLFQNDAGSSATEGL</sequence>
<dbReference type="Proteomes" id="UP000650511">
    <property type="component" value="Unassembled WGS sequence"/>
</dbReference>